<dbReference type="SMART" id="SM00854">
    <property type="entry name" value="PGA_cap"/>
    <property type="match status" value="1"/>
</dbReference>
<evidence type="ECO:0000259" key="4">
    <source>
        <dbReference type="SMART" id="SM00854"/>
    </source>
</evidence>
<dbReference type="Proteomes" id="UP001597145">
    <property type="component" value="Unassembled WGS sequence"/>
</dbReference>
<feature type="chain" id="PRO_5047069516" evidence="3">
    <location>
        <begin position="25"/>
        <end position="362"/>
    </location>
</feature>
<dbReference type="InterPro" id="IPR019079">
    <property type="entry name" value="Capsule_synth_CapA"/>
</dbReference>
<feature type="domain" description="Capsule synthesis protein CapA" evidence="4">
    <location>
        <begin position="59"/>
        <end position="300"/>
    </location>
</feature>
<dbReference type="PROSITE" id="PS51257">
    <property type="entry name" value="PROKAR_LIPOPROTEIN"/>
    <property type="match status" value="1"/>
</dbReference>
<protein>
    <submittedName>
        <fullName evidence="5">CapA family protein</fullName>
    </submittedName>
</protein>
<keyword evidence="3" id="KW-0732">Signal</keyword>
<sequence length="362" mass="37398">MRGRWMVAALGTAALGAAALGACATPEAVHPQPVPTVEQAADLSPEPAAPVASTQQRQRLVVHGTGDVSLDPGYIPALRANGYEHPWSGLDGLFAEDDLTIVNLECPVSTRGTILPKAFNFRCDPAALPAARAAGVDVANLANNHVLDYGADALLDSISHAQTAGIAPVGVGSHRDAAIAPAVLERAGWRIAVLGFGGVIPAPDWLATSRSPGMASGDDVGEMVAAVRAAAAVADLVFVSIHWGAELEAAPQPGDVARAEAMIDAGADGIFGHHAHRLQHLSTYHDRPIAWGLGNFVWPMLSEASSRTAVAQFVVEPDGSVRGCLLPARITSPGRPELTGARDCPRPGSDGAAAQTVTQVRR</sequence>
<dbReference type="Gene3D" id="3.60.21.10">
    <property type="match status" value="1"/>
</dbReference>
<comment type="caution">
    <text evidence="5">The sequence shown here is derived from an EMBL/GenBank/DDBJ whole genome shotgun (WGS) entry which is preliminary data.</text>
</comment>
<evidence type="ECO:0000313" key="6">
    <source>
        <dbReference type="Proteomes" id="UP001597145"/>
    </source>
</evidence>
<accession>A0ABW4FTP7</accession>
<evidence type="ECO:0000256" key="1">
    <source>
        <dbReference type="ARBA" id="ARBA00005662"/>
    </source>
</evidence>
<dbReference type="Pfam" id="PF09587">
    <property type="entry name" value="PGA_cap"/>
    <property type="match status" value="1"/>
</dbReference>
<dbReference type="RefSeq" id="WP_379659987.1">
    <property type="nucleotide sequence ID" value="NZ_JBHUCP010000026.1"/>
</dbReference>
<reference evidence="6" key="1">
    <citation type="journal article" date="2019" name="Int. J. Syst. Evol. Microbiol.">
        <title>The Global Catalogue of Microorganisms (GCM) 10K type strain sequencing project: providing services to taxonomists for standard genome sequencing and annotation.</title>
        <authorList>
            <consortium name="The Broad Institute Genomics Platform"/>
            <consortium name="The Broad Institute Genome Sequencing Center for Infectious Disease"/>
            <person name="Wu L."/>
            <person name="Ma J."/>
        </authorList>
    </citation>
    <scope>NUCLEOTIDE SEQUENCE [LARGE SCALE GENOMIC DNA]</scope>
    <source>
        <strain evidence="6">JCM 12165</strain>
    </source>
</reference>
<feature type="signal peptide" evidence="3">
    <location>
        <begin position="1"/>
        <end position="24"/>
    </location>
</feature>
<dbReference type="PANTHER" id="PTHR33393:SF13">
    <property type="entry name" value="PGA BIOSYNTHESIS PROTEIN CAPA"/>
    <property type="match status" value="1"/>
</dbReference>
<feature type="region of interest" description="Disordered" evidence="2">
    <location>
        <begin position="335"/>
        <end position="362"/>
    </location>
</feature>
<comment type="similarity">
    <text evidence="1">Belongs to the CapA family.</text>
</comment>
<dbReference type="InterPro" id="IPR052169">
    <property type="entry name" value="CW_Biosynth-Accessory"/>
</dbReference>
<organism evidence="5 6">
    <name type="scientific">Pseudonocardia aurantiaca</name>
    <dbReference type="NCBI Taxonomy" id="75290"/>
    <lineage>
        <taxon>Bacteria</taxon>
        <taxon>Bacillati</taxon>
        <taxon>Actinomycetota</taxon>
        <taxon>Actinomycetes</taxon>
        <taxon>Pseudonocardiales</taxon>
        <taxon>Pseudonocardiaceae</taxon>
        <taxon>Pseudonocardia</taxon>
    </lineage>
</organism>
<dbReference type="PANTHER" id="PTHR33393">
    <property type="entry name" value="POLYGLUTAMINE SYNTHESIS ACCESSORY PROTEIN RV0574C-RELATED"/>
    <property type="match status" value="1"/>
</dbReference>
<dbReference type="InterPro" id="IPR029052">
    <property type="entry name" value="Metallo-depent_PP-like"/>
</dbReference>
<dbReference type="EMBL" id="JBHUCP010000026">
    <property type="protein sequence ID" value="MFD1533928.1"/>
    <property type="molecule type" value="Genomic_DNA"/>
</dbReference>
<evidence type="ECO:0000256" key="3">
    <source>
        <dbReference type="SAM" id="SignalP"/>
    </source>
</evidence>
<evidence type="ECO:0000313" key="5">
    <source>
        <dbReference type="EMBL" id="MFD1533928.1"/>
    </source>
</evidence>
<evidence type="ECO:0000256" key="2">
    <source>
        <dbReference type="SAM" id="MobiDB-lite"/>
    </source>
</evidence>
<dbReference type="CDD" id="cd07381">
    <property type="entry name" value="MPP_CapA"/>
    <property type="match status" value="1"/>
</dbReference>
<proteinExistence type="inferred from homology"/>
<keyword evidence="6" id="KW-1185">Reference proteome</keyword>
<name>A0ABW4FTP7_9PSEU</name>
<gene>
    <name evidence="5" type="ORF">ACFSCY_31375</name>
</gene>
<dbReference type="SUPFAM" id="SSF56300">
    <property type="entry name" value="Metallo-dependent phosphatases"/>
    <property type="match status" value="1"/>
</dbReference>